<dbReference type="OrthoDB" id="6612236at2759"/>
<gene>
    <name evidence="2" type="ORF">O3G_MSEX005759</name>
</gene>
<proteinExistence type="predicted"/>
<feature type="chain" id="PRO_5038324442" evidence="1">
    <location>
        <begin position="19"/>
        <end position="109"/>
    </location>
</feature>
<dbReference type="AlphaFoldDB" id="A0A921Z210"/>
<protein>
    <submittedName>
        <fullName evidence="2">Uncharacterized protein</fullName>
    </submittedName>
</protein>
<dbReference type="Proteomes" id="UP000791440">
    <property type="component" value="Unassembled WGS sequence"/>
</dbReference>
<organism evidence="2 3">
    <name type="scientific">Manduca sexta</name>
    <name type="common">Tobacco hawkmoth</name>
    <name type="synonym">Tobacco hornworm</name>
    <dbReference type="NCBI Taxonomy" id="7130"/>
    <lineage>
        <taxon>Eukaryota</taxon>
        <taxon>Metazoa</taxon>
        <taxon>Ecdysozoa</taxon>
        <taxon>Arthropoda</taxon>
        <taxon>Hexapoda</taxon>
        <taxon>Insecta</taxon>
        <taxon>Pterygota</taxon>
        <taxon>Neoptera</taxon>
        <taxon>Endopterygota</taxon>
        <taxon>Lepidoptera</taxon>
        <taxon>Glossata</taxon>
        <taxon>Ditrysia</taxon>
        <taxon>Bombycoidea</taxon>
        <taxon>Sphingidae</taxon>
        <taxon>Sphinginae</taxon>
        <taxon>Sphingini</taxon>
        <taxon>Manduca</taxon>
    </lineage>
</organism>
<keyword evidence="1" id="KW-0732">Signal</keyword>
<dbReference type="EMBL" id="JH668363">
    <property type="protein sequence ID" value="KAG6448893.1"/>
    <property type="molecule type" value="Genomic_DNA"/>
</dbReference>
<name>A0A921Z210_MANSE</name>
<evidence type="ECO:0000313" key="3">
    <source>
        <dbReference type="Proteomes" id="UP000791440"/>
    </source>
</evidence>
<keyword evidence="3" id="KW-1185">Reference proteome</keyword>
<dbReference type="EMBL" id="JH668363">
    <property type="protein sequence ID" value="KAG6448892.1"/>
    <property type="molecule type" value="Genomic_DNA"/>
</dbReference>
<evidence type="ECO:0000313" key="2">
    <source>
        <dbReference type="EMBL" id="KAG6448892.1"/>
    </source>
</evidence>
<accession>A0A921Z210</accession>
<feature type="signal peptide" evidence="1">
    <location>
        <begin position="1"/>
        <end position="18"/>
    </location>
</feature>
<reference evidence="2" key="2">
    <citation type="submission" date="2020-12" db="EMBL/GenBank/DDBJ databases">
        <authorList>
            <person name="Kanost M."/>
        </authorList>
    </citation>
    <scope>NUCLEOTIDE SEQUENCE</scope>
</reference>
<evidence type="ECO:0000256" key="1">
    <source>
        <dbReference type="SAM" id="SignalP"/>
    </source>
</evidence>
<sequence length="109" mass="12231">MKMYIALVLAMVVATSVAQRSPFASRPVGYPIVTTLPPEDGLGNRFGDDDTTTMKLPIEALGDAELVRRLSKLPTDQQPFWLLNWLALEANRKNPQTFQQRPNSFVDQN</sequence>
<reference evidence="2" key="1">
    <citation type="journal article" date="2016" name="Insect Biochem. Mol. Biol.">
        <title>Multifaceted biological insights from a draft genome sequence of the tobacco hornworm moth, Manduca sexta.</title>
        <authorList>
            <person name="Kanost M.R."/>
            <person name="Arrese E.L."/>
            <person name="Cao X."/>
            <person name="Chen Y.R."/>
            <person name="Chellapilla S."/>
            <person name="Goldsmith M.R."/>
            <person name="Grosse-Wilde E."/>
            <person name="Heckel D.G."/>
            <person name="Herndon N."/>
            <person name="Jiang H."/>
            <person name="Papanicolaou A."/>
            <person name="Qu J."/>
            <person name="Soulages J.L."/>
            <person name="Vogel H."/>
            <person name="Walters J."/>
            <person name="Waterhouse R.M."/>
            <person name="Ahn S.J."/>
            <person name="Almeida F.C."/>
            <person name="An C."/>
            <person name="Aqrawi P."/>
            <person name="Bretschneider A."/>
            <person name="Bryant W.B."/>
            <person name="Bucks S."/>
            <person name="Chao H."/>
            <person name="Chevignon G."/>
            <person name="Christen J.M."/>
            <person name="Clarke D.F."/>
            <person name="Dittmer N.T."/>
            <person name="Ferguson L.C.F."/>
            <person name="Garavelou S."/>
            <person name="Gordon K.H.J."/>
            <person name="Gunaratna R.T."/>
            <person name="Han Y."/>
            <person name="Hauser F."/>
            <person name="He Y."/>
            <person name="Heidel-Fischer H."/>
            <person name="Hirsh A."/>
            <person name="Hu Y."/>
            <person name="Jiang H."/>
            <person name="Kalra D."/>
            <person name="Klinner C."/>
            <person name="Konig C."/>
            <person name="Kovar C."/>
            <person name="Kroll A.R."/>
            <person name="Kuwar S.S."/>
            <person name="Lee S.L."/>
            <person name="Lehman R."/>
            <person name="Li K."/>
            <person name="Li Z."/>
            <person name="Liang H."/>
            <person name="Lovelace S."/>
            <person name="Lu Z."/>
            <person name="Mansfield J.H."/>
            <person name="McCulloch K.J."/>
            <person name="Mathew T."/>
            <person name="Morton B."/>
            <person name="Muzny D.M."/>
            <person name="Neunemann D."/>
            <person name="Ongeri F."/>
            <person name="Pauchet Y."/>
            <person name="Pu L.L."/>
            <person name="Pyrousis I."/>
            <person name="Rao X.J."/>
            <person name="Redding A."/>
            <person name="Roesel C."/>
            <person name="Sanchez-Gracia A."/>
            <person name="Schaack S."/>
            <person name="Shukla A."/>
            <person name="Tetreau G."/>
            <person name="Wang Y."/>
            <person name="Xiong G.H."/>
            <person name="Traut W."/>
            <person name="Walsh T.K."/>
            <person name="Worley K.C."/>
            <person name="Wu D."/>
            <person name="Wu W."/>
            <person name="Wu Y.Q."/>
            <person name="Zhang X."/>
            <person name="Zou Z."/>
            <person name="Zucker H."/>
            <person name="Briscoe A.D."/>
            <person name="Burmester T."/>
            <person name="Clem R.J."/>
            <person name="Feyereisen R."/>
            <person name="Grimmelikhuijzen C.J.P."/>
            <person name="Hamodrakas S.J."/>
            <person name="Hansson B.S."/>
            <person name="Huguet E."/>
            <person name="Jermiin L.S."/>
            <person name="Lan Q."/>
            <person name="Lehman H.K."/>
            <person name="Lorenzen M."/>
            <person name="Merzendorfer H."/>
            <person name="Michalopoulos I."/>
            <person name="Morton D.B."/>
            <person name="Muthukrishnan S."/>
            <person name="Oakeshott J.G."/>
            <person name="Palmer W."/>
            <person name="Park Y."/>
            <person name="Passarelli A.L."/>
            <person name="Rozas J."/>
            <person name="Schwartz L.M."/>
            <person name="Smith W."/>
            <person name="Southgate A."/>
            <person name="Vilcinskas A."/>
            <person name="Vogt R."/>
            <person name="Wang P."/>
            <person name="Werren J."/>
            <person name="Yu X.Q."/>
            <person name="Zhou J.J."/>
            <person name="Brown S.J."/>
            <person name="Scherer S.E."/>
            <person name="Richards S."/>
            <person name="Blissard G.W."/>
        </authorList>
    </citation>
    <scope>NUCLEOTIDE SEQUENCE</scope>
</reference>
<comment type="caution">
    <text evidence="2">The sequence shown here is derived from an EMBL/GenBank/DDBJ whole genome shotgun (WGS) entry which is preliminary data.</text>
</comment>